<reference evidence="2 3" key="1">
    <citation type="journal article" date="2018" name="Mol. Ecol.">
        <title>The obligate alkalophilic soda-lake fungus Sodiomyces alkalinus has shifted to a protein diet.</title>
        <authorList>
            <person name="Grum-Grzhimaylo A.A."/>
            <person name="Falkoski D.L."/>
            <person name="van den Heuvel J."/>
            <person name="Valero-Jimenez C.A."/>
            <person name="Min B."/>
            <person name="Choi I.G."/>
            <person name="Lipzen A."/>
            <person name="Daum C.G."/>
            <person name="Aanen D.K."/>
            <person name="Tsang A."/>
            <person name="Henrissat B."/>
            <person name="Bilanenko E.N."/>
            <person name="de Vries R.P."/>
            <person name="van Kan J.A.L."/>
            <person name="Grigoriev I.V."/>
            <person name="Debets A.J.M."/>
        </authorList>
    </citation>
    <scope>NUCLEOTIDE SEQUENCE [LARGE SCALE GENOMIC DNA]</scope>
    <source>
        <strain evidence="2 3">F11</strain>
    </source>
</reference>
<evidence type="ECO:0000313" key="2">
    <source>
        <dbReference type="EMBL" id="ROT43697.1"/>
    </source>
</evidence>
<dbReference type="AlphaFoldDB" id="A0A3N2QAF1"/>
<sequence>MPIRRLNEAWRRSTATTDDGNEDKHKDDENRQQPKIPKMRQPCHEVNGISDMRLGMSCNTPSSYPNRAGQAADILRLSSLPGAYTTPSSFASLTYPIICLSLICTHLGGPHFTLPHLASRVASPHLAKPTSLNPPRLGPSLIAARATLPALRPLILGRPFATFPAATPGPWLGLDETMIDEFRYLFLPQGTPLPFPSLPARRASAPGLINGPSPTPTPTPTPITITTPAFPSADMAESLAKHTDHAVSGNVHGVERVVLILVLMQTRAPENPLPPGPSHTPKYHTRPITLAPPGPCRTMDHANIFLTHALDGCMCELIKKAANPSLLPWPPHWIRRWIRHTPRPRIAAWGPTGIYDPGFTRPPVAAVVVIVIMRRVIYRPHPLPAFAHLPPTCSAGGSVLPAGKVLRTIAQMGQEWEPRPLGREEMSRGLARPFVWACCFDVVHHPWSETSGLQARPY</sequence>
<accession>A0A3N2QAF1</accession>
<keyword evidence="3" id="KW-1185">Reference proteome</keyword>
<gene>
    <name evidence="2" type="ORF">SODALDRAFT_355919</name>
</gene>
<feature type="compositionally biased region" description="Basic and acidic residues" evidence="1">
    <location>
        <begin position="1"/>
        <end position="11"/>
    </location>
</feature>
<dbReference type="EMBL" id="ML119051">
    <property type="protein sequence ID" value="ROT43697.1"/>
    <property type="molecule type" value="Genomic_DNA"/>
</dbReference>
<dbReference type="GeneID" id="39582348"/>
<proteinExistence type="predicted"/>
<evidence type="ECO:0000256" key="1">
    <source>
        <dbReference type="SAM" id="MobiDB-lite"/>
    </source>
</evidence>
<dbReference type="RefSeq" id="XP_028471503.1">
    <property type="nucleotide sequence ID" value="XM_028613870.1"/>
</dbReference>
<evidence type="ECO:0000313" key="3">
    <source>
        <dbReference type="Proteomes" id="UP000272025"/>
    </source>
</evidence>
<feature type="compositionally biased region" description="Basic and acidic residues" evidence="1">
    <location>
        <begin position="22"/>
        <end position="32"/>
    </location>
</feature>
<protein>
    <submittedName>
        <fullName evidence="2">Uncharacterized protein</fullName>
    </submittedName>
</protein>
<organism evidence="2 3">
    <name type="scientific">Sodiomyces alkalinus (strain CBS 110278 / VKM F-3762 / F11)</name>
    <name type="common">Alkaliphilic filamentous fungus</name>
    <dbReference type="NCBI Taxonomy" id="1314773"/>
    <lineage>
        <taxon>Eukaryota</taxon>
        <taxon>Fungi</taxon>
        <taxon>Dikarya</taxon>
        <taxon>Ascomycota</taxon>
        <taxon>Pezizomycotina</taxon>
        <taxon>Sordariomycetes</taxon>
        <taxon>Hypocreomycetidae</taxon>
        <taxon>Glomerellales</taxon>
        <taxon>Plectosphaerellaceae</taxon>
        <taxon>Sodiomyces</taxon>
    </lineage>
</organism>
<feature type="region of interest" description="Disordered" evidence="1">
    <location>
        <begin position="1"/>
        <end position="42"/>
    </location>
</feature>
<name>A0A3N2QAF1_SODAK</name>
<dbReference type="Proteomes" id="UP000272025">
    <property type="component" value="Unassembled WGS sequence"/>
</dbReference>